<gene>
    <name evidence="2" type="ORF">PFISCL1PPCAC_21326</name>
</gene>
<dbReference type="InterPro" id="IPR008974">
    <property type="entry name" value="TRAF-like"/>
</dbReference>
<feature type="domain" description="MATH" evidence="1">
    <location>
        <begin position="10"/>
        <end position="128"/>
    </location>
</feature>
<keyword evidence="3" id="KW-1185">Reference proteome</keyword>
<protein>
    <recommendedName>
        <fullName evidence="1">MATH domain-containing protein</fullName>
    </recommendedName>
</protein>
<evidence type="ECO:0000259" key="1">
    <source>
        <dbReference type="Pfam" id="PF00917"/>
    </source>
</evidence>
<evidence type="ECO:0000313" key="2">
    <source>
        <dbReference type="EMBL" id="GMT30029.1"/>
    </source>
</evidence>
<proteinExistence type="predicted"/>
<reference evidence="2" key="1">
    <citation type="submission" date="2023-10" db="EMBL/GenBank/DDBJ databases">
        <title>Genome assembly of Pristionchus species.</title>
        <authorList>
            <person name="Yoshida K."/>
            <person name="Sommer R.J."/>
        </authorList>
    </citation>
    <scope>NUCLEOTIDE SEQUENCE</scope>
    <source>
        <strain evidence="2">RS5133</strain>
    </source>
</reference>
<dbReference type="AlphaFoldDB" id="A0AAV5WH08"/>
<dbReference type="Proteomes" id="UP001432322">
    <property type="component" value="Unassembled WGS sequence"/>
</dbReference>
<dbReference type="EMBL" id="BTSY01000005">
    <property type="protein sequence ID" value="GMT30029.1"/>
    <property type="molecule type" value="Genomic_DNA"/>
</dbReference>
<organism evidence="2 3">
    <name type="scientific">Pristionchus fissidentatus</name>
    <dbReference type="NCBI Taxonomy" id="1538716"/>
    <lineage>
        <taxon>Eukaryota</taxon>
        <taxon>Metazoa</taxon>
        <taxon>Ecdysozoa</taxon>
        <taxon>Nematoda</taxon>
        <taxon>Chromadorea</taxon>
        <taxon>Rhabditida</taxon>
        <taxon>Rhabditina</taxon>
        <taxon>Diplogasteromorpha</taxon>
        <taxon>Diplogasteroidea</taxon>
        <taxon>Neodiplogasteridae</taxon>
        <taxon>Pristionchus</taxon>
    </lineage>
</organism>
<dbReference type="InterPro" id="IPR002083">
    <property type="entry name" value="MATH/TRAF_dom"/>
</dbReference>
<dbReference type="Pfam" id="PF00917">
    <property type="entry name" value="MATH"/>
    <property type="match status" value="1"/>
</dbReference>
<feature type="non-terminal residue" evidence="2">
    <location>
        <position position="1"/>
    </location>
</feature>
<accession>A0AAV5WH08</accession>
<name>A0AAV5WH08_9BILA</name>
<dbReference type="Gene3D" id="2.60.210.10">
    <property type="entry name" value="Apoptosis, Tumor Necrosis Factor Receptor Associated Protein 2, Chain A"/>
    <property type="match status" value="1"/>
</dbReference>
<feature type="non-terminal residue" evidence="2">
    <location>
        <position position="130"/>
    </location>
</feature>
<comment type="caution">
    <text evidence="2">The sequence shown here is derived from an EMBL/GenBank/DDBJ whole genome shotgun (WGS) entry which is preliminary data.</text>
</comment>
<evidence type="ECO:0000313" key="3">
    <source>
        <dbReference type="Proteomes" id="UP001432322"/>
    </source>
</evidence>
<sequence length="130" mass="14658">VSKLRCIGVESDVYNIKGLPWRMTVSAFDDLHNSDIYSDSDSGPDFDKELSVEVDCNWLSMNAGCWSCHASIDTVIMRSGGEDGKIVKSNVRFSHHETNSTETLDFAEIVDPKNDYVKNDRITVECRVFM</sequence>